<reference evidence="18" key="1">
    <citation type="submission" date="2017-05" db="EMBL/GenBank/DDBJ databases">
        <authorList>
            <person name="Barney B.M."/>
        </authorList>
    </citation>
    <scope>NUCLEOTIDE SEQUENCE [LARGE SCALE GENOMIC DNA]</scope>
    <source>
        <strain evidence="18">PSBB022</strain>
    </source>
</reference>
<sequence length="737" mass="81006">MNLDAALQTFFAEADDLLNSMEAALLRLDDGDTDPETINEIFRAAHTIKGSAGLFGLDDIVRFTHIVENVLDRARDNKITITSDLLSLLLPCRDHIAVLVENARHDRANDNECLTNGQALLGSLQPWLEDSAVANTGNTELAEPTSTLQADYIKSLVSEAERESWHISVRFGPDLLRNGMDPLSIMRFLSTLGEITHITTITDHLPDVEQFDPEQLYLGFEIALTGSVTQQQIEDAFMFVRDDSDITIIPPRSNIEAYVKLIQSLPEDSKRLGEILVKSHAISYQELDAALETQKLQAKNQSPVSMLGDILVKGEAVAPEIVTAALDKQKKIIEKKSSSENRFIRVDAERLDTLINLIGELVVNRQRIDLLASKLGDSTLIEAVASMGAFTEAIRDAALTLRMVPVGDTFQKFKRVVRDTAKTLNKEIELEIEGAETELDRSMVEKLNDPLMHIVRNAMDHGIESVEVRQARGKPAQGTIKLTAYHDSGNIVIGIHDDGGGLDVEKIRKKAIANGILDESVHLSRQELFQLIFHPGLSTAEQVTNLSGRGVGMDVVKRNIEELQGGVEVESEIGVGTSLTIRLPLTLAIIDGFHVLAGAIDFIVPQNTILECVDLNSLNHTQGQNCVNLRGEQVPYIRLREIFSLQGTDVQREKVVVVQFGEKRAGIVVDELHGEIQTVVKPMGPIFQALKGIGGSSLLGTGAVALILDIQQLITYAINQEHLRNSALPMSAQEEQS</sequence>
<dbReference type="InterPro" id="IPR005467">
    <property type="entry name" value="His_kinase_dom"/>
</dbReference>
<keyword evidence="9" id="KW-0067">ATP-binding</keyword>
<dbReference type="Proteomes" id="UP000216101">
    <property type="component" value="Unassembled WGS sequence"/>
</dbReference>
<evidence type="ECO:0000256" key="1">
    <source>
        <dbReference type="ARBA" id="ARBA00000085"/>
    </source>
</evidence>
<keyword evidence="18" id="KW-1185">Reference proteome</keyword>
<dbReference type="InterPro" id="IPR036641">
    <property type="entry name" value="HPT_dom_sf"/>
</dbReference>
<dbReference type="CDD" id="cd00088">
    <property type="entry name" value="HPT"/>
    <property type="match status" value="1"/>
</dbReference>
<evidence type="ECO:0000313" key="18">
    <source>
        <dbReference type="Proteomes" id="UP000216101"/>
    </source>
</evidence>
<dbReference type="InterPro" id="IPR003594">
    <property type="entry name" value="HATPase_dom"/>
</dbReference>
<keyword evidence="7" id="KW-0547">Nucleotide-binding</keyword>
<dbReference type="FunFam" id="3.30.565.10:FF:000016">
    <property type="entry name" value="Chemotaxis protein CheA, putative"/>
    <property type="match status" value="1"/>
</dbReference>
<evidence type="ECO:0000256" key="2">
    <source>
        <dbReference type="ARBA" id="ARBA00012438"/>
    </source>
</evidence>
<proteinExistence type="predicted"/>
<dbReference type="PANTHER" id="PTHR43395">
    <property type="entry name" value="SENSOR HISTIDINE KINASE CHEA"/>
    <property type="match status" value="1"/>
</dbReference>
<evidence type="ECO:0000256" key="7">
    <source>
        <dbReference type="ARBA" id="ARBA00022741"/>
    </source>
</evidence>
<keyword evidence="10" id="KW-0902">Two-component regulatory system</keyword>
<protein>
    <recommendedName>
        <fullName evidence="3">Chemotaxis protein CheA</fullName>
        <ecNumber evidence="2">2.7.13.3</ecNumber>
    </recommendedName>
</protein>
<dbReference type="InterPro" id="IPR008207">
    <property type="entry name" value="Sig_transdc_His_kin_Hpt_dom"/>
</dbReference>
<evidence type="ECO:0000259" key="14">
    <source>
        <dbReference type="PROSITE" id="PS50109"/>
    </source>
</evidence>
<dbReference type="SUPFAM" id="SSF47226">
    <property type="entry name" value="Histidine-containing phosphotransfer domain, HPT domain"/>
    <property type="match status" value="1"/>
</dbReference>
<evidence type="ECO:0000256" key="10">
    <source>
        <dbReference type="ARBA" id="ARBA00023012"/>
    </source>
</evidence>
<keyword evidence="5 12" id="KW-0597">Phosphoprotein</keyword>
<feature type="domain" description="CheW-like" evidence="15">
    <location>
        <begin position="589"/>
        <end position="719"/>
    </location>
</feature>
<comment type="catalytic activity">
    <reaction evidence="1">
        <text>ATP + protein L-histidine = ADP + protein N-phospho-L-histidine.</text>
        <dbReference type="EC" id="2.7.13.3"/>
    </reaction>
</comment>
<dbReference type="InterPro" id="IPR002545">
    <property type="entry name" value="CheW-lke_dom"/>
</dbReference>
<dbReference type="Gene3D" id="1.10.287.560">
    <property type="entry name" value="Histidine kinase CheA-like, homodimeric domain"/>
    <property type="match status" value="1"/>
</dbReference>
<keyword evidence="6" id="KW-0808">Transferase</keyword>
<accession>A0A266Q933</accession>
<dbReference type="Pfam" id="PF01627">
    <property type="entry name" value="Hpt"/>
    <property type="match status" value="1"/>
</dbReference>
<dbReference type="SMART" id="SM00073">
    <property type="entry name" value="HPT"/>
    <property type="match status" value="1"/>
</dbReference>
<dbReference type="SMART" id="SM00387">
    <property type="entry name" value="HATPase_c"/>
    <property type="match status" value="1"/>
</dbReference>
<dbReference type="Pfam" id="PF01584">
    <property type="entry name" value="CheW"/>
    <property type="match status" value="1"/>
</dbReference>
<keyword evidence="4" id="KW-0145">Chemotaxis</keyword>
<dbReference type="InterPro" id="IPR004358">
    <property type="entry name" value="Sig_transdc_His_kin-like_C"/>
</dbReference>
<evidence type="ECO:0000256" key="8">
    <source>
        <dbReference type="ARBA" id="ARBA00022777"/>
    </source>
</evidence>
<evidence type="ECO:0000256" key="5">
    <source>
        <dbReference type="ARBA" id="ARBA00022553"/>
    </source>
</evidence>
<evidence type="ECO:0000256" key="12">
    <source>
        <dbReference type="PROSITE-ProRule" id="PRU00110"/>
    </source>
</evidence>
<dbReference type="PRINTS" id="PR00344">
    <property type="entry name" value="BCTRLSENSOR"/>
</dbReference>
<feature type="coiled-coil region" evidence="13">
    <location>
        <begin position="418"/>
        <end position="445"/>
    </location>
</feature>
<organism evidence="17 18">
    <name type="scientific">Cellvibrio mixtus</name>
    <dbReference type="NCBI Taxonomy" id="39650"/>
    <lineage>
        <taxon>Bacteria</taxon>
        <taxon>Pseudomonadati</taxon>
        <taxon>Pseudomonadota</taxon>
        <taxon>Gammaproteobacteria</taxon>
        <taxon>Cellvibrionales</taxon>
        <taxon>Cellvibrionaceae</taxon>
        <taxon>Cellvibrio</taxon>
    </lineage>
</organism>
<evidence type="ECO:0000256" key="3">
    <source>
        <dbReference type="ARBA" id="ARBA00021495"/>
    </source>
</evidence>
<dbReference type="AlphaFoldDB" id="A0A266Q933"/>
<dbReference type="GO" id="GO:0005737">
    <property type="term" value="C:cytoplasm"/>
    <property type="evidence" value="ECO:0007669"/>
    <property type="project" value="InterPro"/>
</dbReference>
<dbReference type="InterPro" id="IPR036061">
    <property type="entry name" value="CheW-like_dom_sf"/>
</dbReference>
<dbReference type="InterPro" id="IPR036890">
    <property type="entry name" value="HATPase_C_sf"/>
</dbReference>
<dbReference type="GO" id="GO:0006935">
    <property type="term" value="P:chemotaxis"/>
    <property type="evidence" value="ECO:0007669"/>
    <property type="project" value="UniProtKB-KW"/>
</dbReference>
<keyword evidence="8" id="KW-0418">Kinase</keyword>
<feature type="domain" description="Histidine kinase" evidence="14">
    <location>
        <begin position="380"/>
        <end position="587"/>
    </location>
</feature>
<dbReference type="GO" id="GO:0005524">
    <property type="term" value="F:ATP binding"/>
    <property type="evidence" value="ECO:0007669"/>
    <property type="project" value="UniProtKB-KW"/>
</dbReference>
<dbReference type="GO" id="GO:0000155">
    <property type="term" value="F:phosphorelay sensor kinase activity"/>
    <property type="evidence" value="ECO:0007669"/>
    <property type="project" value="InterPro"/>
</dbReference>
<feature type="domain" description="HPt" evidence="16">
    <location>
        <begin position="1"/>
        <end position="103"/>
    </location>
</feature>
<evidence type="ECO:0000313" key="17">
    <source>
        <dbReference type="EMBL" id="OZY86378.1"/>
    </source>
</evidence>
<dbReference type="InterPro" id="IPR037006">
    <property type="entry name" value="CheA-like_homodim_sf"/>
</dbReference>
<evidence type="ECO:0000259" key="16">
    <source>
        <dbReference type="PROSITE" id="PS50894"/>
    </source>
</evidence>
<dbReference type="STRING" id="1209072.GCA_000766945_03151"/>
<feature type="modified residue" description="Phosphohistidine" evidence="12">
    <location>
        <position position="46"/>
    </location>
</feature>
<dbReference type="RefSeq" id="WP_094984050.1">
    <property type="nucleotide sequence ID" value="NZ_NHNI01000001.1"/>
</dbReference>
<dbReference type="SUPFAM" id="SSF47384">
    <property type="entry name" value="Homodimeric domain of signal transducing histidine kinase"/>
    <property type="match status" value="1"/>
</dbReference>
<evidence type="ECO:0000256" key="13">
    <source>
        <dbReference type="SAM" id="Coils"/>
    </source>
</evidence>
<evidence type="ECO:0000259" key="15">
    <source>
        <dbReference type="PROSITE" id="PS50851"/>
    </source>
</evidence>
<dbReference type="InterPro" id="IPR004105">
    <property type="entry name" value="CheA-like_dim"/>
</dbReference>
<dbReference type="Gene3D" id="1.20.120.160">
    <property type="entry name" value="HPT domain"/>
    <property type="match status" value="1"/>
</dbReference>
<comment type="function">
    <text evidence="11">Involved in the transmission of sensory signals from the chemoreceptors to the flagellar motors. CheA is autophosphorylated; it can transfer its phosphate group to either CheB or CheY.</text>
</comment>
<dbReference type="PROSITE" id="PS50851">
    <property type="entry name" value="CHEW"/>
    <property type="match status" value="1"/>
</dbReference>
<dbReference type="Gene3D" id="2.30.30.40">
    <property type="entry name" value="SH3 Domains"/>
    <property type="match status" value="1"/>
</dbReference>
<dbReference type="PROSITE" id="PS50109">
    <property type="entry name" value="HIS_KIN"/>
    <property type="match status" value="1"/>
</dbReference>
<comment type="caution">
    <text evidence="17">The sequence shown here is derived from an EMBL/GenBank/DDBJ whole genome shotgun (WGS) entry which is preliminary data.</text>
</comment>
<dbReference type="SUPFAM" id="SSF50341">
    <property type="entry name" value="CheW-like"/>
    <property type="match status" value="1"/>
</dbReference>
<dbReference type="EC" id="2.7.13.3" evidence="2"/>
<evidence type="ECO:0000256" key="6">
    <source>
        <dbReference type="ARBA" id="ARBA00022679"/>
    </source>
</evidence>
<evidence type="ECO:0000256" key="9">
    <source>
        <dbReference type="ARBA" id="ARBA00022840"/>
    </source>
</evidence>
<dbReference type="EMBL" id="NHNI01000001">
    <property type="protein sequence ID" value="OZY86378.1"/>
    <property type="molecule type" value="Genomic_DNA"/>
</dbReference>
<dbReference type="PANTHER" id="PTHR43395:SF10">
    <property type="entry name" value="CHEMOTAXIS PROTEIN CHEA"/>
    <property type="match status" value="1"/>
</dbReference>
<dbReference type="InterPro" id="IPR051315">
    <property type="entry name" value="Bact_Chemotaxis_CheA"/>
</dbReference>
<dbReference type="Gene3D" id="3.30.565.10">
    <property type="entry name" value="Histidine kinase-like ATPase, C-terminal domain"/>
    <property type="match status" value="1"/>
</dbReference>
<dbReference type="CDD" id="cd16916">
    <property type="entry name" value="HATPase_CheA-like"/>
    <property type="match status" value="1"/>
</dbReference>
<dbReference type="Pfam" id="PF02518">
    <property type="entry name" value="HATPase_c"/>
    <property type="match status" value="1"/>
</dbReference>
<gene>
    <name evidence="17" type="ORF">CBP51_04955</name>
</gene>
<dbReference type="SMART" id="SM00260">
    <property type="entry name" value="CheW"/>
    <property type="match status" value="1"/>
</dbReference>
<dbReference type="PROSITE" id="PS50894">
    <property type="entry name" value="HPT"/>
    <property type="match status" value="1"/>
</dbReference>
<evidence type="ECO:0000256" key="11">
    <source>
        <dbReference type="ARBA" id="ARBA00035100"/>
    </source>
</evidence>
<name>A0A266Q933_9GAMM</name>
<keyword evidence="13" id="KW-0175">Coiled coil</keyword>
<evidence type="ECO:0000256" key="4">
    <source>
        <dbReference type="ARBA" id="ARBA00022500"/>
    </source>
</evidence>
<dbReference type="InterPro" id="IPR036097">
    <property type="entry name" value="HisK_dim/P_sf"/>
</dbReference>
<dbReference type="SUPFAM" id="SSF55874">
    <property type="entry name" value="ATPase domain of HSP90 chaperone/DNA topoisomerase II/histidine kinase"/>
    <property type="match status" value="1"/>
</dbReference>
<dbReference type="SMART" id="SM01231">
    <property type="entry name" value="H-kinase_dim"/>
    <property type="match status" value="1"/>
</dbReference>
<dbReference type="Pfam" id="PF02895">
    <property type="entry name" value="H-kinase_dim"/>
    <property type="match status" value="1"/>
</dbReference>